<dbReference type="GO" id="GO:0015031">
    <property type="term" value="P:protein transport"/>
    <property type="evidence" value="ECO:0007669"/>
    <property type="project" value="UniProtKB-KW"/>
</dbReference>
<dbReference type="Pfam" id="PF08314">
    <property type="entry name" value="Sec39"/>
    <property type="match status" value="1"/>
</dbReference>
<dbReference type="PANTHER" id="PTHR40787:SF3">
    <property type="entry name" value="PROTEIN TRANSPORT PROTEIN SEC39"/>
    <property type="match status" value="1"/>
</dbReference>
<evidence type="ECO:0000259" key="6">
    <source>
        <dbReference type="Pfam" id="PF08314"/>
    </source>
</evidence>
<gene>
    <name evidence="7" type="ORF">PITC_088700</name>
</gene>
<organism evidence="7 8">
    <name type="scientific">Penicillium italicum</name>
    <name type="common">Blue mold</name>
    <dbReference type="NCBI Taxonomy" id="40296"/>
    <lineage>
        <taxon>Eukaryota</taxon>
        <taxon>Fungi</taxon>
        <taxon>Dikarya</taxon>
        <taxon>Ascomycota</taxon>
        <taxon>Pezizomycotina</taxon>
        <taxon>Eurotiomycetes</taxon>
        <taxon>Eurotiomycetidae</taxon>
        <taxon>Eurotiales</taxon>
        <taxon>Aspergillaceae</taxon>
        <taxon>Penicillium</taxon>
    </lineage>
</organism>
<dbReference type="Proteomes" id="UP000030104">
    <property type="component" value="Unassembled WGS sequence"/>
</dbReference>
<dbReference type="HOGENOM" id="CLU_006056_0_0_1"/>
<feature type="compositionally biased region" description="Basic and acidic residues" evidence="5">
    <location>
        <begin position="837"/>
        <end position="849"/>
    </location>
</feature>
<keyword evidence="4" id="KW-0653">Protein transport</keyword>
<dbReference type="InterPro" id="IPR013244">
    <property type="entry name" value="Sec39_domain"/>
</dbReference>
<evidence type="ECO:0000256" key="4">
    <source>
        <dbReference type="ARBA" id="ARBA00022927"/>
    </source>
</evidence>
<accession>A0A0A2LB89</accession>
<comment type="subcellular location">
    <subcellularLocation>
        <location evidence="1">Endoplasmic reticulum</location>
    </subcellularLocation>
</comment>
<dbReference type="OrthoDB" id="342024at2759"/>
<reference evidence="7 8" key="1">
    <citation type="journal article" date="2015" name="Mol. Plant Microbe Interact.">
        <title>Genome, transcriptome, and functional analyses of Penicillium expansum provide new insights into secondary metabolism and pathogenicity.</title>
        <authorList>
            <person name="Ballester A.R."/>
            <person name="Marcet-Houben M."/>
            <person name="Levin E."/>
            <person name="Sela N."/>
            <person name="Selma-Lazaro C."/>
            <person name="Carmona L."/>
            <person name="Wisniewski M."/>
            <person name="Droby S."/>
            <person name="Gonzalez-Candelas L."/>
            <person name="Gabaldon T."/>
        </authorList>
    </citation>
    <scope>NUCLEOTIDE SEQUENCE [LARGE SCALE GENOMIC DNA]</scope>
    <source>
        <strain evidence="7 8">PHI-1</strain>
    </source>
</reference>
<evidence type="ECO:0000256" key="3">
    <source>
        <dbReference type="ARBA" id="ARBA00022824"/>
    </source>
</evidence>
<feature type="compositionally biased region" description="Basic and acidic residues" evidence="5">
    <location>
        <begin position="900"/>
        <end position="918"/>
    </location>
</feature>
<dbReference type="GO" id="GO:0005783">
    <property type="term" value="C:endoplasmic reticulum"/>
    <property type="evidence" value="ECO:0007669"/>
    <property type="project" value="UniProtKB-SubCell"/>
</dbReference>
<dbReference type="PANTHER" id="PTHR40787">
    <property type="entry name" value="SECRETED PROTEIN"/>
    <property type="match status" value="1"/>
</dbReference>
<dbReference type="EMBL" id="JQGA01000244">
    <property type="protein sequence ID" value="KGO76456.1"/>
    <property type="molecule type" value="Genomic_DNA"/>
</dbReference>
<evidence type="ECO:0000256" key="2">
    <source>
        <dbReference type="ARBA" id="ARBA00022448"/>
    </source>
</evidence>
<keyword evidence="3" id="KW-0256">Endoplasmic reticulum</keyword>
<feature type="region of interest" description="Disordered" evidence="5">
    <location>
        <begin position="896"/>
        <end position="918"/>
    </location>
</feature>
<comment type="caution">
    <text evidence="7">The sequence shown here is derived from an EMBL/GenBank/DDBJ whole genome shotgun (WGS) entry which is preliminary data.</text>
</comment>
<evidence type="ECO:0000313" key="8">
    <source>
        <dbReference type="Proteomes" id="UP000030104"/>
    </source>
</evidence>
<evidence type="ECO:0000313" key="7">
    <source>
        <dbReference type="EMBL" id="KGO76456.1"/>
    </source>
</evidence>
<dbReference type="PhylomeDB" id="A0A0A2LB89"/>
<protein>
    <submittedName>
        <fullName evidence="7">Secretory pathway Sec39</fullName>
    </submittedName>
</protein>
<dbReference type="AlphaFoldDB" id="A0A0A2LB89"/>
<evidence type="ECO:0000256" key="1">
    <source>
        <dbReference type="ARBA" id="ARBA00004240"/>
    </source>
</evidence>
<evidence type="ECO:0000256" key="5">
    <source>
        <dbReference type="SAM" id="MobiDB-lite"/>
    </source>
</evidence>
<proteinExistence type="predicted"/>
<keyword evidence="8" id="KW-1185">Reference proteome</keyword>
<keyword evidence="2" id="KW-0813">Transport</keyword>
<name>A0A0A2LB89_PENIT</name>
<dbReference type="GO" id="GO:0006890">
    <property type="term" value="P:retrograde vesicle-mediated transport, Golgi to endoplasmic reticulum"/>
    <property type="evidence" value="ECO:0007669"/>
    <property type="project" value="InterPro"/>
</dbReference>
<dbReference type="OMA" id="GMKRAYD"/>
<sequence>MALEELSDAHAILLATQLCAAGNVADLPILQARFPHCFPLERLLRIILTFLPESTEPSLYTSVLQELANSSNLQSDRPINTSGVQDLSESLARKRVRKLHLRPLQRPNEEDEIASADPLTKFLIHRAHLIDSETALQPLILELIVPFYENSPIIRTWLISSLLPLLRLNYEFYAHRDETISLEILESMDDQTAVNILLSLMSSEESTMDLVNNLRGLIGPWLYGGSRSKRRRLNEAAQQSSVSFIEGSEKPQATELAGWEHVNEWLLSRSLVDRDSVVSAYTHWGGPSDVDLGGYDSAGTGLSKEQARDLQVRYGQSGLAVVYAHADSSMAVLEGSFQVLTRVAKLLDLEDSSYLTSDSELPSVHYDTESISSTSRASLLQNSLLRPTNPLTKPSPASISFLSALLLSLRILTELGHLVPCRVAANICLHSTEEMQLAELKNVVNSTVKQHNVNRDWSTVRQGLLWLRDWQAEQSDNAWDESSSYRGLFWQIPRDTVETEILKALLAAKGNATQIYSSLSKLMSFPEYQLAIDIYTNSKPAPLNPAQVEAAVQEAIFTAYDNASNGNRTRGGMKRAYDILQSFTPHFPESVVFKQIHALIAATHALSYYSLTLQHGVPFQPVSIRVHHDPILLIEKVLEQNAKSYTKLDDLLSIGRNLVAAGVPTQAALHDAEDEPTYHQPPREHAILTAERRITSLAIASALSSNDFGTAYSYILARLTPPSLLSTSSPLLNTTSVPDDITWRAVYNAGRYRATTPTHPPPTLQSQISHLSQRMELLSLALVLVPSPDPLPEILGAWRRCDEELASLRAREHQEEDLWDRKGDTLTSIPGGFGPSDSERDAFDTEQQRAARRARAALPNSRSHEAPMGLFEVARGAALALHKNAFPLRGAADGSAALATRDDDRPLSPDSEGRVRKRDMVSNMMTGGLVSGIGWVLGADPVNKK</sequence>
<feature type="region of interest" description="Disordered" evidence="5">
    <location>
        <begin position="822"/>
        <end position="861"/>
    </location>
</feature>
<feature type="domain" description="Sec39" evidence="6">
    <location>
        <begin position="12"/>
        <end position="819"/>
    </location>
</feature>